<gene>
    <name evidence="1" type="ORF">UFOPK1493_01824</name>
</gene>
<reference evidence="1" key="1">
    <citation type="submission" date="2020-05" db="EMBL/GenBank/DDBJ databases">
        <authorList>
            <person name="Chiriac C."/>
            <person name="Salcher M."/>
            <person name="Ghai R."/>
            <person name="Kavagutti S V."/>
        </authorList>
    </citation>
    <scope>NUCLEOTIDE SEQUENCE</scope>
</reference>
<dbReference type="EMBL" id="CAEZSR010000062">
    <property type="protein sequence ID" value="CAB4561617.1"/>
    <property type="molecule type" value="Genomic_DNA"/>
</dbReference>
<accession>A0A6J6DCA1</accession>
<protein>
    <submittedName>
        <fullName evidence="1">Unannotated protein</fullName>
    </submittedName>
</protein>
<dbReference type="Gene3D" id="3.90.550.10">
    <property type="entry name" value="Spore Coat Polysaccharide Biosynthesis Protein SpsA, Chain A"/>
    <property type="match status" value="1"/>
</dbReference>
<dbReference type="SUPFAM" id="SSF53448">
    <property type="entry name" value="Nucleotide-diphospho-sugar transferases"/>
    <property type="match status" value="1"/>
</dbReference>
<evidence type="ECO:0000313" key="1">
    <source>
        <dbReference type="EMBL" id="CAB4561617.1"/>
    </source>
</evidence>
<dbReference type="InterPro" id="IPR029044">
    <property type="entry name" value="Nucleotide-diphossugar_trans"/>
</dbReference>
<proteinExistence type="predicted"/>
<sequence>MWRRAAWSDLGGYRDDDEHVYGWEDWDLWLRLASSGGRALLVPEILGRYRVQAGSMIALTNLSTDEAVDAIRARYPTLPWPSLPPR</sequence>
<dbReference type="AlphaFoldDB" id="A0A6J6DCA1"/>
<name>A0A6J6DCA1_9ZZZZ</name>
<organism evidence="1">
    <name type="scientific">freshwater metagenome</name>
    <dbReference type="NCBI Taxonomy" id="449393"/>
    <lineage>
        <taxon>unclassified sequences</taxon>
        <taxon>metagenomes</taxon>
        <taxon>ecological metagenomes</taxon>
    </lineage>
</organism>